<comment type="cofactor">
    <cofactor evidence="1">
        <name>Fe(2+)</name>
        <dbReference type="ChEBI" id="CHEBI:29033"/>
    </cofactor>
</comment>
<dbReference type="Pfam" id="PF02668">
    <property type="entry name" value="TauD"/>
    <property type="match status" value="1"/>
</dbReference>
<name>A0A1U7HDF6_9CYAN</name>
<accession>A0A1U7HDF6</accession>
<dbReference type="OrthoDB" id="581608at2"/>
<keyword evidence="2" id="KW-0560">Oxidoreductase</keyword>
<gene>
    <name evidence="5" type="ORF">NIES593_15270</name>
</gene>
<dbReference type="Gene3D" id="3.60.130.10">
    <property type="entry name" value="Clavaminate synthase-like"/>
    <property type="match status" value="1"/>
</dbReference>
<reference evidence="5 6" key="1">
    <citation type="submission" date="2016-11" db="EMBL/GenBank/DDBJ databases">
        <title>Draft Genome Sequences of Nine Cyanobacterial Strains from Diverse Habitats.</title>
        <authorList>
            <person name="Zhu T."/>
            <person name="Hou S."/>
            <person name="Lu X."/>
            <person name="Hess W.R."/>
        </authorList>
    </citation>
    <scope>NUCLEOTIDE SEQUENCE [LARGE SCALE GENOMIC DNA]</scope>
    <source>
        <strain evidence="5 6">NIES-593</strain>
    </source>
</reference>
<dbReference type="AlphaFoldDB" id="A0A1U7HDF6"/>
<organism evidence="5 6">
    <name type="scientific">Hydrococcus rivularis NIES-593</name>
    <dbReference type="NCBI Taxonomy" id="1921803"/>
    <lineage>
        <taxon>Bacteria</taxon>
        <taxon>Bacillati</taxon>
        <taxon>Cyanobacteriota</taxon>
        <taxon>Cyanophyceae</taxon>
        <taxon>Pleurocapsales</taxon>
        <taxon>Hydrococcaceae</taxon>
        <taxon>Hydrococcus</taxon>
    </lineage>
</organism>
<dbReference type="STRING" id="1921803.NIES593_15270"/>
<evidence type="ECO:0000259" key="4">
    <source>
        <dbReference type="Pfam" id="PF02668"/>
    </source>
</evidence>
<dbReference type="PANTHER" id="PTHR10696">
    <property type="entry name" value="GAMMA-BUTYROBETAINE HYDROXYLASE-RELATED"/>
    <property type="match status" value="1"/>
</dbReference>
<keyword evidence="6" id="KW-1185">Reference proteome</keyword>
<evidence type="ECO:0000256" key="3">
    <source>
        <dbReference type="ARBA" id="ARBA00023194"/>
    </source>
</evidence>
<dbReference type="InterPro" id="IPR042098">
    <property type="entry name" value="TauD-like_sf"/>
</dbReference>
<dbReference type="GO" id="GO:0017000">
    <property type="term" value="P:antibiotic biosynthetic process"/>
    <property type="evidence" value="ECO:0007669"/>
    <property type="project" value="UniProtKB-KW"/>
</dbReference>
<dbReference type="PANTHER" id="PTHR10696:SF56">
    <property type="entry name" value="TAUD_TFDA-LIKE DOMAIN-CONTAINING PROTEIN"/>
    <property type="match status" value="1"/>
</dbReference>
<dbReference type="InterPro" id="IPR050411">
    <property type="entry name" value="AlphaKG_dependent_hydroxylases"/>
</dbReference>
<protein>
    <recommendedName>
        <fullName evidence="4">TauD/TfdA-like domain-containing protein</fullName>
    </recommendedName>
</protein>
<feature type="domain" description="TauD/TfdA-like" evidence="4">
    <location>
        <begin position="64"/>
        <end position="311"/>
    </location>
</feature>
<evidence type="ECO:0000313" key="6">
    <source>
        <dbReference type="Proteomes" id="UP000186868"/>
    </source>
</evidence>
<dbReference type="RefSeq" id="WP_073600402.1">
    <property type="nucleotide sequence ID" value="NZ_MRCB01000019.1"/>
</dbReference>
<dbReference type="SUPFAM" id="SSF51197">
    <property type="entry name" value="Clavaminate synthase-like"/>
    <property type="match status" value="1"/>
</dbReference>
<comment type="caution">
    <text evidence="5">The sequence shown here is derived from an EMBL/GenBank/DDBJ whole genome shotgun (WGS) entry which is preliminary data.</text>
</comment>
<evidence type="ECO:0000256" key="2">
    <source>
        <dbReference type="ARBA" id="ARBA00023002"/>
    </source>
</evidence>
<dbReference type="EMBL" id="MRCB01000019">
    <property type="protein sequence ID" value="OKH21575.1"/>
    <property type="molecule type" value="Genomic_DNA"/>
</dbReference>
<evidence type="ECO:0000313" key="5">
    <source>
        <dbReference type="EMBL" id="OKH21575.1"/>
    </source>
</evidence>
<evidence type="ECO:0000256" key="1">
    <source>
        <dbReference type="ARBA" id="ARBA00001954"/>
    </source>
</evidence>
<dbReference type="InterPro" id="IPR003819">
    <property type="entry name" value="TauD/TfdA-like"/>
</dbReference>
<sequence>MLFHKEDLAPGIGRFAFSDIWNKIGLKITETIDEFYDKPVAKGFYPHFNEITFRQAVLSVSAELKALQENLKQLLSDRYCAIFLDRTHLCSFSEIDRNKLLYALSLALGYPTPTDPRIGKLLWDVKPRYLPAGYFATYSEHSDRADLHTDTQYYLRPEKYFLLYVVRAARCGGGKSLICDSREVKNRLLETEQGRKAYETLSTFKFPFRIPTTFTEAGTIGSVKTTLAPIFSNEPFIRFRYDTLEKGFQSRRDLDVPEARNALKVLLDVLENKANVVEYYMSDDALAICNNHVALHGRTSFQDRDRHLIRVRMSSQPVVSKPTLLATA</sequence>
<proteinExistence type="predicted"/>
<keyword evidence="3" id="KW-0045">Antibiotic biosynthesis</keyword>
<dbReference type="GO" id="GO:0016491">
    <property type="term" value="F:oxidoreductase activity"/>
    <property type="evidence" value="ECO:0007669"/>
    <property type="project" value="UniProtKB-KW"/>
</dbReference>
<dbReference type="Proteomes" id="UP000186868">
    <property type="component" value="Unassembled WGS sequence"/>
</dbReference>